<organism evidence="1 2">
    <name type="scientific">Vermiconidia calcicola</name>
    <dbReference type="NCBI Taxonomy" id="1690605"/>
    <lineage>
        <taxon>Eukaryota</taxon>
        <taxon>Fungi</taxon>
        <taxon>Dikarya</taxon>
        <taxon>Ascomycota</taxon>
        <taxon>Pezizomycotina</taxon>
        <taxon>Dothideomycetes</taxon>
        <taxon>Dothideomycetidae</taxon>
        <taxon>Mycosphaerellales</taxon>
        <taxon>Extremaceae</taxon>
        <taxon>Vermiconidia</taxon>
    </lineage>
</organism>
<proteinExistence type="predicted"/>
<sequence>MDDSTSQQQQSRLLSLPPEIRNRIYHYVLVSERDLVWHIGSRSRSPYTFLALLETCRQIDEEAGTTPYHYNRLCCKNEDEALKSVLSLRKHKLYAITAITVRPHGRDLGAIRFLPKLKKLQIMIDFDRLVASTMDRSDEAIARSLGKLDWLKGVDVVFLNGDALLEAEALANMADLPSQQPQSPFLTLPSELRNRIYHYALTSEADIVMSPSRSFPALLGTCRQIHEEARLIPYCHNRFCFSGYEQLYHGMRLLTEDQKEAINSLTIGILDDEWDCWKLVRQFPNLKSLKIKIAVAADVEDEYGLPSAAVIRRTLKNLKALRKLEVTVWDEPEVDGYICWPGYERYNRATVKMVIGERKALVAKNRNTPSADH</sequence>
<comment type="caution">
    <text evidence="1">The sequence shown here is derived from an EMBL/GenBank/DDBJ whole genome shotgun (WGS) entry which is preliminary data.</text>
</comment>
<reference evidence="1" key="1">
    <citation type="submission" date="2023-07" db="EMBL/GenBank/DDBJ databases">
        <title>Black Yeasts Isolated from many extreme environments.</title>
        <authorList>
            <person name="Coleine C."/>
            <person name="Stajich J.E."/>
            <person name="Selbmann L."/>
        </authorList>
    </citation>
    <scope>NUCLEOTIDE SEQUENCE</scope>
    <source>
        <strain evidence="1">CCFEE 5714</strain>
    </source>
</reference>
<keyword evidence="2" id="KW-1185">Reference proteome</keyword>
<dbReference type="Proteomes" id="UP001281147">
    <property type="component" value="Unassembled WGS sequence"/>
</dbReference>
<name>A0ACC3MN92_9PEZI</name>
<gene>
    <name evidence="1" type="ORF">LTR37_016587</name>
</gene>
<evidence type="ECO:0000313" key="1">
    <source>
        <dbReference type="EMBL" id="KAK3699113.1"/>
    </source>
</evidence>
<dbReference type="EMBL" id="JAUTXU010000201">
    <property type="protein sequence ID" value="KAK3699113.1"/>
    <property type="molecule type" value="Genomic_DNA"/>
</dbReference>
<accession>A0ACC3MN92</accession>
<protein>
    <submittedName>
        <fullName evidence="1">Uncharacterized protein</fullName>
    </submittedName>
</protein>
<evidence type="ECO:0000313" key="2">
    <source>
        <dbReference type="Proteomes" id="UP001281147"/>
    </source>
</evidence>